<dbReference type="InterPro" id="IPR050792">
    <property type="entry name" value="ADP-ribosylglycohydrolase"/>
</dbReference>
<evidence type="ECO:0000313" key="3">
    <source>
        <dbReference type="Proteomes" id="UP001189429"/>
    </source>
</evidence>
<gene>
    <name evidence="2" type="ORF">PCOR1329_LOCUS42974</name>
</gene>
<dbReference type="Proteomes" id="UP001189429">
    <property type="component" value="Unassembled WGS sequence"/>
</dbReference>
<dbReference type="Pfam" id="PF03747">
    <property type="entry name" value="ADP_ribosyl_GH"/>
    <property type="match status" value="1"/>
</dbReference>
<dbReference type="InterPro" id="IPR036705">
    <property type="entry name" value="Ribosyl_crysJ1_sf"/>
</dbReference>
<dbReference type="InterPro" id="IPR005502">
    <property type="entry name" value="Ribosyl_crysJ1"/>
</dbReference>
<organism evidence="2 3">
    <name type="scientific">Prorocentrum cordatum</name>
    <dbReference type="NCBI Taxonomy" id="2364126"/>
    <lineage>
        <taxon>Eukaryota</taxon>
        <taxon>Sar</taxon>
        <taxon>Alveolata</taxon>
        <taxon>Dinophyceae</taxon>
        <taxon>Prorocentrales</taxon>
        <taxon>Prorocentraceae</taxon>
        <taxon>Prorocentrum</taxon>
    </lineage>
</organism>
<keyword evidence="3" id="KW-1185">Reference proteome</keyword>
<accession>A0ABN9TXH4</accession>
<feature type="region of interest" description="Disordered" evidence="1">
    <location>
        <begin position="1"/>
        <end position="30"/>
    </location>
</feature>
<evidence type="ECO:0000256" key="1">
    <source>
        <dbReference type="SAM" id="MobiDB-lite"/>
    </source>
</evidence>
<reference evidence="2" key="1">
    <citation type="submission" date="2023-10" db="EMBL/GenBank/DDBJ databases">
        <authorList>
            <person name="Chen Y."/>
            <person name="Shah S."/>
            <person name="Dougan E. K."/>
            <person name="Thang M."/>
            <person name="Chan C."/>
        </authorList>
    </citation>
    <scope>NUCLEOTIDE SEQUENCE [LARGE SCALE GENOMIC DNA]</scope>
</reference>
<dbReference type="SUPFAM" id="SSF101478">
    <property type="entry name" value="ADP-ribosylglycohydrolase"/>
    <property type="match status" value="1"/>
</dbReference>
<sequence length="462" mass="51727">MRAACKRPRPLSSGLTEGARRWARPRPRRRTEKFKCPRLQRFPLATLDCSQLPEARAEELAAVLGGLAVLDTDHGSILMDVPVERKRALVAAVSRDCRLDRAMGMGVGDGVGHMFEFMPCRDKPGDAFFDLSTMSCHNQQNTFHLKMGQWTDDASMGLCIADSLILRKCYDGSDIRQRFWNWWNRGYNNAFRLLTGPWSGHSVGLGGNISKSLSDMDRLRAGRKPCPVFRSKGEDAGNGSLMRLAPVALFFHSVPHETEIEVDENGPTTWKQMRRIACALLAHIIVSALRRPSGEAVDPKAFLESTTAEYARLSGLDAKCESGDWRYRHVRWLVTGHPERGQERCWAWREPSLGLEETLKTRGQRYNGYPVSAGYFGSYSLDGLAIALWAVYHTGSFDEAVVKAINVLGDADSYGSICGQIAGALYGLQRVHPQFRSWLNRWDDHEFAVRAVLLHELGSSLK</sequence>
<dbReference type="PANTHER" id="PTHR16222">
    <property type="entry name" value="ADP-RIBOSYLGLYCOHYDROLASE"/>
    <property type="match status" value="1"/>
</dbReference>
<dbReference type="PANTHER" id="PTHR16222:SF12">
    <property type="entry name" value="ADP-RIBOSYLGLYCOHYDROLASE-RELATED"/>
    <property type="match status" value="1"/>
</dbReference>
<comment type="caution">
    <text evidence="2">The sequence shown here is derived from an EMBL/GenBank/DDBJ whole genome shotgun (WGS) entry which is preliminary data.</text>
</comment>
<evidence type="ECO:0008006" key="4">
    <source>
        <dbReference type="Google" id="ProtNLM"/>
    </source>
</evidence>
<name>A0ABN9TXH4_9DINO</name>
<proteinExistence type="predicted"/>
<feature type="compositionally biased region" description="Basic residues" evidence="1">
    <location>
        <begin position="21"/>
        <end position="30"/>
    </location>
</feature>
<dbReference type="Gene3D" id="1.10.4080.10">
    <property type="entry name" value="ADP-ribosylation/Crystallin J1"/>
    <property type="match status" value="1"/>
</dbReference>
<protein>
    <recommendedName>
        <fullName evidence="4">ADP-ribosylglycohydrolase</fullName>
    </recommendedName>
</protein>
<dbReference type="EMBL" id="CAUYUJ010015166">
    <property type="protein sequence ID" value="CAK0850603.1"/>
    <property type="molecule type" value="Genomic_DNA"/>
</dbReference>
<evidence type="ECO:0000313" key="2">
    <source>
        <dbReference type="EMBL" id="CAK0850603.1"/>
    </source>
</evidence>